<dbReference type="GO" id="GO:0005743">
    <property type="term" value="C:mitochondrial inner membrane"/>
    <property type="evidence" value="ECO:0007669"/>
    <property type="project" value="UniProtKB-SubCell"/>
</dbReference>
<dbReference type="PROSITE" id="PS50920">
    <property type="entry name" value="SOLCAR"/>
    <property type="match status" value="3"/>
</dbReference>
<dbReference type="InterPro" id="IPR023395">
    <property type="entry name" value="MCP_dom_sf"/>
</dbReference>
<comment type="subcellular location">
    <subcellularLocation>
        <location evidence="1">Mitochondrion inner membrane</location>
        <topology evidence="1">Multi-pass membrane protein</topology>
    </subcellularLocation>
</comment>
<dbReference type="EMBL" id="CAMPGE010012231">
    <property type="protein sequence ID" value="CAI2371012.1"/>
    <property type="molecule type" value="Genomic_DNA"/>
</dbReference>
<evidence type="ECO:0000256" key="5">
    <source>
        <dbReference type="ARBA" id="ARBA00022737"/>
    </source>
</evidence>
<dbReference type="PRINTS" id="PR00928">
    <property type="entry name" value="GRAVESDC"/>
</dbReference>
<keyword evidence="8 9" id="KW-0472">Membrane</keyword>
<evidence type="ECO:0000256" key="8">
    <source>
        <dbReference type="ARBA" id="ARBA00023136"/>
    </source>
</evidence>
<evidence type="ECO:0000256" key="1">
    <source>
        <dbReference type="ARBA" id="ARBA00004448"/>
    </source>
</evidence>
<keyword evidence="5" id="KW-0677">Repeat</keyword>
<dbReference type="InterPro" id="IPR018108">
    <property type="entry name" value="MCP_transmembrane"/>
</dbReference>
<dbReference type="PANTHER" id="PTHR24089">
    <property type="entry name" value="SOLUTE CARRIER FAMILY 25"/>
    <property type="match status" value="1"/>
</dbReference>
<sequence length="313" mass="34777">MLASLFPSFGLTVPQKEVPIVKKAEPARKEVSMKHFFTGAVAGAISRSATCPLERLKILRQTSVKSYSKLSLDQAMMKIYRKEGIIGFYKGNGVNVFRASPCAALEFLFYEVYKSMLIKNKDAGSFQSKLLCGALTGITANTITYPLDLVKTILSVQLNPRHYKKGILGHLKIIYTKEGILGFYKGWATTMVGIAPYIAIKMATFDVLKTQFCPDKDTPHFDMINLACGAAAGMISMGATYPLDLVKRRIQLAGLNKHARPYDGLLHCIVSMMLYEGPRSFWKGLNPCILKMIPATAILFAVNERLKKWMSVE</sequence>
<accession>A0AAD1ULL7</accession>
<protein>
    <recommendedName>
        <fullName evidence="13">Mitochondrial carrier protein</fullName>
    </recommendedName>
</protein>
<feature type="repeat" description="Solcar" evidence="9">
    <location>
        <begin position="30"/>
        <end position="116"/>
    </location>
</feature>
<evidence type="ECO:0008006" key="13">
    <source>
        <dbReference type="Google" id="ProtNLM"/>
    </source>
</evidence>
<name>A0AAD1ULL7_EUPCR</name>
<dbReference type="InterPro" id="IPR002167">
    <property type="entry name" value="GDC-like"/>
</dbReference>
<keyword evidence="7" id="KW-0496">Mitochondrion</keyword>
<reference evidence="11" key="1">
    <citation type="submission" date="2023-07" db="EMBL/GenBank/DDBJ databases">
        <authorList>
            <consortium name="AG Swart"/>
            <person name="Singh M."/>
            <person name="Singh A."/>
            <person name="Seah K."/>
            <person name="Emmerich C."/>
        </authorList>
    </citation>
    <scope>NUCLEOTIDE SEQUENCE</scope>
    <source>
        <strain evidence="11">DP1</strain>
    </source>
</reference>
<gene>
    <name evidence="11" type="ORF">ECRASSUSDP1_LOCUS12332</name>
</gene>
<evidence type="ECO:0000256" key="3">
    <source>
        <dbReference type="ARBA" id="ARBA00022448"/>
    </source>
</evidence>
<keyword evidence="6" id="KW-0999">Mitochondrion inner membrane</keyword>
<dbReference type="AlphaFoldDB" id="A0AAD1ULL7"/>
<evidence type="ECO:0000256" key="10">
    <source>
        <dbReference type="RuleBase" id="RU000488"/>
    </source>
</evidence>
<dbReference type="SUPFAM" id="SSF103506">
    <property type="entry name" value="Mitochondrial carrier"/>
    <property type="match status" value="1"/>
</dbReference>
<keyword evidence="4 9" id="KW-0812">Transmembrane</keyword>
<feature type="repeat" description="Solcar" evidence="9">
    <location>
        <begin position="124"/>
        <end position="211"/>
    </location>
</feature>
<feature type="repeat" description="Solcar" evidence="9">
    <location>
        <begin position="220"/>
        <end position="309"/>
    </location>
</feature>
<organism evidence="11 12">
    <name type="scientific">Euplotes crassus</name>
    <dbReference type="NCBI Taxonomy" id="5936"/>
    <lineage>
        <taxon>Eukaryota</taxon>
        <taxon>Sar</taxon>
        <taxon>Alveolata</taxon>
        <taxon>Ciliophora</taxon>
        <taxon>Intramacronucleata</taxon>
        <taxon>Spirotrichea</taxon>
        <taxon>Hypotrichia</taxon>
        <taxon>Euplotida</taxon>
        <taxon>Euplotidae</taxon>
        <taxon>Moneuplotes</taxon>
    </lineage>
</organism>
<evidence type="ECO:0000256" key="7">
    <source>
        <dbReference type="ARBA" id="ARBA00023128"/>
    </source>
</evidence>
<keyword evidence="3 10" id="KW-0813">Transport</keyword>
<evidence type="ECO:0000256" key="6">
    <source>
        <dbReference type="ARBA" id="ARBA00022792"/>
    </source>
</evidence>
<proteinExistence type="inferred from homology"/>
<dbReference type="InterPro" id="IPR002067">
    <property type="entry name" value="MCP"/>
</dbReference>
<evidence type="ECO:0000256" key="9">
    <source>
        <dbReference type="PROSITE-ProRule" id="PRU00282"/>
    </source>
</evidence>
<evidence type="ECO:0000256" key="4">
    <source>
        <dbReference type="ARBA" id="ARBA00022692"/>
    </source>
</evidence>
<evidence type="ECO:0000313" key="11">
    <source>
        <dbReference type="EMBL" id="CAI2371012.1"/>
    </source>
</evidence>
<dbReference type="GO" id="GO:0055085">
    <property type="term" value="P:transmembrane transport"/>
    <property type="evidence" value="ECO:0007669"/>
    <property type="project" value="InterPro"/>
</dbReference>
<evidence type="ECO:0000256" key="2">
    <source>
        <dbReference type="ARBA" id="ARBA00006375"/>
    </source>
</evidence>
<evidence type="ECO:0000313" key="12">
    <source>
        <dbReference type="Proteomes" id="UP001295684"/>
    </source>
</evidence>
<comment type="caution">
    <text evidence="11">The sequence shown here is derived from an EMBL/GenBank/DDBJ whole genome shotgun (WGS) entry which is preliminary data.</text>
</comment>
<dbReference type="Gene3D" id="1.50.40.10">
    <property type="entry name" value="Mitochondrial carrier domain"/>
    <property type="match status" value="1"/>
</dbReference>
<dbReference type="Pfam" id="PF00153">
    <property type="entry name" value="Mito_carr"/>
    <property type="match status" value="3"/>
</dbReference>
<keyword evidence="12" id="KW-1185">Reference proteome</keyword>
<comment type="similarity">
    <text evidence="2 10">Belongs to the mitochondrial carrier (TC 2.A.29) family.</text>
</comment>
<dbReference type="PRINTS" id="PR00926">
    <property type="entry name" value="MITOCARRIER"/>
</dbReference>
<dbReference type="Proteomes" id="UP001295684">
    <property type="component" value="Unassembled WGS sequence"/>
</dbReference>